<proteinExistence type="inferred from homology"/>
<organism evidence="11 12">
    <name type="scientific">Promicromonospora alba</name>
    <dbReference type="NCBI Taxonomy" id="1616110"/>
    <lineage>
        <taxon>Bacteria</taxon>
        <taxon>Bacillati</taxon>
        <taxon>Actinomycetota</taxon>
        <taxon>Actinomycetes</taxon>
        <taxon>Micrococcales</taxon>
        <taxon>Promicromonosporaceae</taxon>
        <taxon>Promicromonospora</taxon>
    </lineage>
</organism>
<evidence type="ECO:0000313" key="11">
    <source>
        <dbReference type="EMBL" id="MFC4627499.1"/>
    </source>
</evidence>
<evidence type="ECO:0000256" key="2">
    <source>
        <dbReference type="ARBA" id="ARBA00004496"/>
    </source>
</evidence>
<evidence type="ECO:0000313" key="12">
    <source>
        <dbReference type="Proteomes" id="UP001596011"/>
    </source>
</evidence>
<comment type="subcellular location">
    <subcellularLocation>
        <location evidence="2">Cytoplasm</location>
    </subcellularLocation>
</comment>
<evidence type="ECO:0000256" key="8">
    <source>
        <dbReference type="ARBA" id="ARBA00022801"/>
    </source>
</evidence>
<evidence type="ECO:0000259" key="10">
    <source>
        <dbReference type="Pfam" id="PF00561"/>
    </source>
</evidence>
<evidence type="ECO:0000256" key="1">
    <source>
        <dbReference type="ARBA" id="ARBA00001585"/>
    </source>
</evidence>
<dbReference type="RefSeq" id="WP_377132701.1">
    <property type="nucleotide sequence ID" value="NZ_JBHSFI010000002.1"/>
</dbReference>
<name>A0ABV9HDY2_9MICO</name>
<evidence type="ECO:0000256" key="6">
    <source>
        <dbReference type="ARBA" id="ARBA00022490"/>
    </source>
</evidence>
<gene>
    <name evidence="11" type="ORF">ACFO6V_04580</name>
</gene>
<dbReference type="PANTHER" id="PTHR43722:SF1">
    <property type="entry name" value="PROLINE IMINOPEPTIDASE"/>
    <property type="match status" value="1"/>
</dbReference>
<dbReference type="InterPro" id="IPR000073">
    <property type="entry name" value="AB_hydrolase_1"/>
</dbReference>
<evidence type="ECO:0000256" key="7">
    <source>
        <dbReference type="ARBA" id="ARBA00022670"/>
    </source>
</evidence>
<keyword evidence="7" id="KW-0645">Protease</keyword>
<evidence type="ECO:0000256" key="5">
    <source>
        <dbReference type="ARBA" id="ARBA00022438"/>
    </source>
</evidence>
<reference evidence="12" key="1">
    <citation type="journal article" date="2019" name="Int. J. Syst. Evol. Microbiol.">
        <title>The Global Catalogue of Microorganisms (GCM) 10K type strain sequencing project: providing services to taxonomists for standard genome sequencing and annotation.</title>
        <authorList>
            <consortium name="The Broad Institute Genomics Platform"/>
            <consortium name="The Broad Institute Genome Sequencing Center for Infectious Disease"/>
            <person name="Wu L."/>
            <person name="Ma J."/>
        </authorList>
    </citation>
    <scope>NUCLEOTIDE SEQUENCE [LARGE SCALE GENOMIC DNA]</scope>
    <source>
        <strain evidence="12">CCUG 42722</strain>
    </source>
</reference>
<protein>
    <recommendedName>
        <fullName evidence="4">prolyl aminopeptidase</fullName>
        <ecNumber evidence="4">3.4.11.5</ecNumber>
    </recommendedName>
    <alternativeName>
        <fullName evidence="9">Prolyl aminopeptidase</fullName>
    </alternativeName>
</protein>
<dbReference type="Proteomes" id="UP001596011">
    <property type="component" value="Unassembled WGS sequence"/>
</dbReference>
<keyword evidence="6" id="KW-0963">Cytoplasm</keyword>
<comment type="similarity">
    <text evidence="3">Belongs to the peptidase S33 family.</text>
</comment>
<dbReference type="Pfam" id="PF00561">
    <property type="entry name" value="Abhydrolase_1"/>
    <property type="match status" value="1"/>
</dbReference>
<keyword evidence="5" id="KW-0031">Aminopeptidase</keyword>
<dbReference type="EMBL" id="JBHSFI010000002">
    <property type="protein sequence ID" value="MFC4627499.1"/>
    <property type="molecule type" value="Genomic_DNA"/>
</dbReference>
<comment type="catalytic activity">
    <reaction evidence="1">
        <text>Release of N-terminal proline from a peptide.</text>
        <dbReference type="EC" id="3.4.11.5"/>
    </reaction>
</comment>
<dbReference type="InterPro" id="IPR002410">
    <property type="entry name" value="Peptidase_S33"/>
</dbReference>
<feature type="domain" description="AB hydrolase-1" evidence="10">
    <location>
        <begin position="25"/>
        <end position="139"/>
    </location>
</feature>
<evidence type="ECO:0000256" key="9">
    <source>
        <dbReference type="ARBA" id="ARBA00029605"/>
    </source>
</evidence>
<accession>A0ABV9HDY2</accession>
<dbReference type="InterPro" id="IPR005944">
    <property type="entry name" value="Pro_iminopeptidase"/>
</dbReference>
<dbReference type="GO" id="GO:0016787">
    <property type="term" value="F:hydrolase activity"/>
    <property type="evidence" value="ECO:0007669"/>
    <property type="project" value="UniProtKB-KW"/>
</dbReference>
<keyword evidence="12" id="KW-1185">Reference proteome</keyword>
<dbReference type="InterPro" id="IPR029058">
    <property type="entry name" value="AB_hydrolase_fold"/>
</dbReference>
<keyword evidence="8 11" id="KW-0378">Hydrolase</keyword>
<sequence>MDSAIVTTPDGARLHVGVCGAGPDVVVLSGGPGAVHYLESDELAPQGFRAWFPEPRGVGRSGGGPHTMAHAVADLEEVRRAAGIERWTVLGHSWGSDLAVRYALDRPESVVQVVGIAGHGLHKDRSWSAEYEAGKAADPGPDIAWSAEVYAALQESFLDWIHEPGLWRGLADSRVPMAFLAAGADIRPSWPLAQLAELVPGGRLETVPDVPHDFWQTHPELWREVVTAACRRPEFGPSHSL</sequence>
<dbReference type="SUPFAM" id="SSF53474">
    <property type="entry name" value="alpha/beta-Hydrolases"/>
    <property type="match status" value="1"/>
</dbReference>
<dbReference type="Gene3D" id="3.40.50.1820">
    <property type="entry name" value="alpha/beta hydrolase"/>
    <property type="match status" value="1"/>
</dbReference>
<dbReference type="PRINTS" id="PR00793">
    <property type="entry name" value="PROAMNOPTASE"/>
</dbReference>
<evidence type="ECO:0000256" key="4">
    <source>
        <dbReference type="ARBA" id="ARBA00012568"/>
    </source>
</evidence>
<dbReference type="EC" id="3.4.11.5" evidence="4"/>
<comment type="caution">
    <text evidence="11">The sequence shown here is derived from an EMBL/GenBank/DDBJ whole genome shotgun (WGS) entry which is preliminary data.</text>
</comment>
<evidence type="ECO:0000256" key="3">
    <source>
        <dbReference type="ARBA" id="ARBA00010088"/>
    </source>
</evidence>
<dbReference type="PANTHER" id="PTHR43722">
    <property type="entry name" value="PROLINE IMINOPEPTIDASE"/>
    <property type="match status" value="1"/>
</dbReference>